<keyword evidence="7" id="KW-1185">Reference proteome</keyword>
<dbReference type="FunCoup" id="A0A5C7EW22">
    <property type="interactions" value="178"/>
</dbReference>
<feature type="domain" description="HTH luxR-type" evidence="4">
    <location>
        <begin position="145"/>
        <end position="210"/>
    </location>
</feature>
<dbReference type="PANTHER" id="PTHR43214:SF43">
    <property type="entry name" value="TWO-COMPONENT RESPONSE REGULATOR"/>
    <property type="match status" value="1"/>
</dbReference>
<sequence length="214" mass="23311">MSERLIRILLADDHAVVRAGFRRLLEQRPEIRVLAEAVSGEDAYRLYGVLKPDVVVMDLSMPGMGGMGTIRRIVARDPSARILVFSIHESEAFALQALKSGALGYLTKAAAPDVIVTAVHEVARGRPYLAPDVAQRIALYTATGADDPLACLTAREFEVFQLVVDGRTIDQIAEALHLSSKTVANYATQIKQKLGVSSPVELVRLALKHRVISD</sequence>
<dbReference type="PROSITE" id="PS50043">
    <property type="entry name" value="HTH_LUXR_2"/>
    <property type="match status" value="1"/>
</dbReference>
<dbReference type="InterPro" id="IPR011006">
    <property type="entry name" value="CheY-like_superfamily"/>
</dbReference>
<dbReference type="PRINTS" id="PR00038">
    <property type="entry name" value="HTHLUXR"/>
</dbReference>
<dbReference type="AlphaFoldDB" id="A0A5C7EW22"/>
<feature type="modified residue" description="4-aspartylphosphate" evidence="3">
    <location>
        <position position="58"/>
    </location>
</feature>
<dbReference type="InterPro" id="IPR000792">
    <property type="entry name" value="Tscrpt_reg_LuxR_C"/>
</dbReference>
<dbReference type="EMBL" id="VPFL01000005">
    <property type="protein sequence ID" value="TXF12594.1"/>
    <property type="molecule type" value="Genomic_DNA"/>
</dbReference>
<dbReference type="SUPFAM" id="SSF46894">
    <property type="entry name" value="C-terminal effector domain of the bipartite response regulators"/>
    <property type="match status" value="1"/>
</dbReference>
<dbReference type="PANTHER" id="PTHR43214">
    <property type="entry name" value="TWO-COMPONENT RESPONSE REGULATOR"/>
    <property type="match status" value="1"/>
</dbReference>
<dbReference type="SUPFAM" id="SSF52172">
    <property type="entry name" value="CheY-like"/>
    <property type="match status" value="1"/>
</dbReference>
<comment type="caution">
    <text evidence="6">The sequence shown here is derived from an EMBL/GenBank/DDBJ whole genome shotgun (WGS) entry which is preliminary data.</text>
</comment>
<gene>
    <name evidence="6" type="ORF">FR698_04995</name>
</gene>
<dbReference type="SMART" id="SM00448">
    <property type="entry name" value="REC"/>
    <property type="match status" value="1"/>
</dbReference>
<dbReference type="PROSITE" id="PS50110">
    <property type="entry name" value="RESPONSE_REGULATORY"/>
    <property type="match status" value="1"/>
</dbReference>
<evidence type="ECO:0000256" key="3">
    <source>
        <dbReference type="PROSITE-ProRule" id="PRU00169"/>
    </source>
</evidence>
<keyword evidence="2" id="KW-0238">DNA-binding</keyword>
<dbReference type="Gene3D" id="3.40.50.2300">
    <property type="match status" value="1"/>
</dbReference>
<organism evidence="6 7">
    <name type="scientific">Pelomicrobium methylotrophicum</name>
    <dbReference type="NCBI Taxonomy" id="2602750"/>
    <lineage>
        <taxon>Bacteria</taxon>
        <taxon>Pseudomonadati</taxon>
        <taxon>Pseudomonadota</taxon>
        <taxon>Hydrogenophilia</taxon>
        <taxon>Hydrogenophilia incertae sedis</taxon>
        <taxon>Pelomicrobium</taxon>
    </lineage>
</organism>
<dbReference type="GO" id="GO:0003677">
    <property type="term" value="F:DNA binding"/>
    <property type="evidence" value="ECO:0007669"/>
    <property type="project" value="UniProtKB-KW"/>
</dbReference>
<dbReference type="InterPro" id="IPR058245">
    <property type="entry name" value="NreC/VraR/RcsB-like_REC"/>
</dbReference>
<evidence type="ECO:0000256" key="2">
    <source>
        <dbReference type="ARBA" id="ARBA00023125"/>
    </source>
</evidence>
<evidence type="ECO:0000313" key="7">
    <source>
        <dbReference type="Proteomes" id="UP000321201"/>
    </source>
</evidence>
<dbReference type="CDD" id="cd17535">
    <property type="entry name" value="REC_NarL-like"/>
    <property type="match status" value="1"/>
</dbReference>
<reference evidence="6 7" key="1">
    <citation type="submission" date="2019-08" db="EMBL/GenBank/DDBJ databases">
        <title>Pelomicrobium methylotrophicum gen. nov., sp. nov. a moderately thermophilic, facultatively anaerobic, lithoautotrophic and methylotrophic bacterium isolated from a terrestrial mud volcano.</title>
        <authorList>
            <person name="Slobodkina G.B."/>
            <person name="Merkel A.Y."/>
            <person name="Slobodkin A.I."/>
        </authorList>
    </citation>
    <scope>NUCLEOTIDE SEQUENCE [LARGE SCALE GENOMIC DNA]</scope>
    <source>
        <strain evidence="6 7">SM250</strain>
    </source>
</reference>
<dbReference type="GO" id="GO:0000160">
    <property type="term" value="P:phosphorelay signal transduction system"/>
    <property type="evidence" value="ECO:0007669"/>
    <property type="project" value="InterPro"/>
</dbReference>
<dbReference type="InterPro" id="IPR039420">
    <property type="entry name" value="WalR-like"/>
</dbReference>
<dbReference type="Pfam" id="PF00196">
    <property type="entry name" value="GerE"/>
    <property type="match status" value="1"/>
</dbReference>
<dbReference type="GO" id="GO:0006355">
    <property type="term" value="P:regulation of DNA-templated transcription"/>
    <property type="evidence" value="ECO:0007669"/>
    <property type="project" value="InterPro"/>
</dbReference>
<evidence type="ECO:0000313" key="6">
    <source>
        <dbReference type="EMBL" id="TXF12594.1"/>
    </source>
</evidence>
<dbReference type="RefSeq" id="WP_147799086.1">
    <property type="nucleotide sequence ID" value="NZ_VPFL01000005.1"/>
</dbReference>
<dbReference type="SMART" id="SM00421">
    <property type="entry name" value="HTH_LUXR"/>
    <property type="match status" value="1"/>
</dbReference>
<proteinExistence type="predicted"/>
<evidence type="ECO:0000259" key="5">
    <source>
        <dbReference type="PROSITE" id="PS50110"/>
    </source>
</evidence>
<evidence type="ECO:0000259" key="4">
    <source>
        <dbReference type="PROSITE" id="PS50043"/>
    </source>
</evidence>
<dbReference type="CDD" id="cd06170">
    <property type="entry name" value="LuxR_C_like"/>
    <property type="match status" value="1"/>
</dbReference>
<protein>
    <submittedName>
        <fullName evidence="6">Response regulator transcription factor</fullName>
    </submittedName>
</protein>
<name>A0A5C7EW22_9PROT</name>
<keyword evidence="1 3" id="KW-0597">Phosphoprotein</keyword>
<dbReference type="Proteomes" id="UP000321201">
    <property type="component" value="Unassembled WGS sequence"/>
</dbReference>
<dbReference type="InParanoid" id="A0A5C7EW22"/>
<accession>A0A5C7EW22</accession>
<dbReference type="OrthoDB" id="5293313at2"/>
<dbReference type="InterPro" id="IPR016032">
    <property type="entry name" value="Sig_transdc_resp-reg_C-effctor"/>
</dbReference>
<feature type="domain" description="Response regulatory" evidence="5">
    <location>
        <begin position="7"/>
        <end position="123"/>
    </location>
</feature>
<evidence type="ECO:0000256" key="1">
    <source>
        <dbReference type="ARBA" id="ARBA00022553"/>
    </source>
</evidence>
<dbReference type="InterPro" id="IPR001789">
    <property type="entry name" value="Sig_transdc_resp-reg_receiver"/>
</dbReference>
<dbReference type="Pfam" id="PF00072">
    <property type="entry name" value="Response_reg"/>
    <property type="match status" value="1"/>
</dbReference>